<evidence type="ECO:0000256" key="7">
    <source>
        <dbReference type="ARBA" id="ARBA00022691"/>
    </source>
</evidence>
<dbReference type="PANTHER" id="PTHR13600:SF21">
    <property type="entry name" value="LEUCINE CARBOXYL METHYLTRANSFERASE 1"/>
    <property type="match status" value="1"/>
</dbReference>
<evidence type="ECO:0000256" key="3">
    <source>
        <dbReference type="ARBA" id="ARBA00012834"/>
    </source>
</evidence>
<evidence type="ECO:0000256" key="4">
    <source>
        <dbReference type="ARBA" id="ARBA00017497"/>
    </source>
</evidence>
<dbReference type="SUPFAM" id="SSF53335">
    <property type="entry name" value="S-adenosyl-L-methionine-dependent methyltransferases"/>
    <property type="match status" value="1"/>
</dbReference>
<feature type="binding site" evidence="9">
    <location>
        <position position="129"/>
    </location>
    <ligand>
        <name>S-adenosyl-L-methionine</name>
        <dbReference type="ChEBI" id="CHEBI:59789"/>
    </ligand>
</feature>
<dbReference type="EMBL" id="JAUJFL010000001">
    <property type="protein sequence ID" value="KAK2613878.1"/>
    <property type="molecule type" value="Genomic_DNA"/>
</dbReference>
<evidence type="ECO:0000256" key="5">
    <source>
        <dbReference type="ARBA" id="ARBA00022603"/>
    </source>
</evidence>
<evidence type="ECO:0000256" key="1">
    <source>
        <dbReference type="ARBA" id="ARBA00000724"/>
    </source>
</evidence>
<feature type="binding site" evidence="9">
    <location>
        <begin position="209"/>
        <end position="210"/>
    </location>
    <ligand>
        <name>S-adenosyl-L-methionine</name>
        <dbReference type="ChEBI" id="CHEBI:59789"/>
    </ligand>
</feature>
<comment type="caution">
    <text evidence="11">The sequence shown here is derived from an EMBL/GenBank/DDBJ whole genome shotgun (WGS) entry which is preliminary data.</text>
</comment>
<feature type="compositionally biased region" description="Low complexity" evidence="10">
    <location>
        <begin position="38"/>
        <end position="48"/>
    </location>
</feature>
<evidence type="ECO:0000313" key="11">
    <source>
        <dbReference type="EMBL" id="KAK2613878.1"/>
    </source>
</evidence>
<evidence type="ECO:0000256" key="10">
    <source>
        <dbReference type="SAM" id="MobiDB-lite"/>
    </source>
</evidence>
<feature type="region of interest" description="Disordered" evidence="10">
    <location>
        <begin position="1"/>
        <end position="51"/>
    </location>
</feature>
<feature type="compositionally biased region" description="Polar residues" evidence="10">
    <location>
        <begin position="1"/>
        <end position="11"/>
    </location>
</feature>
<feature type="binding site" evidence="9">
    <location>
        <position position="241"/>
    </location>
    <ligand>
        <name>S-adenosyl-L-methionine</name>
        <dbReference type="ChEBI" id="CHEBI:59789"/>
    </ligand>
</feature>
<reference evidence="11" key="1">
    <citation type="submission" date="2023-06" db="EMBL/GenBank/DDBJ databases">
        <authorList>
            <person name="Noh H."/>
        </authorList>
    </citation>
    <scope>NUCLEOTIDE SEQUENCE</scope>
    <source>
        <strain evidence="11">DUCC20226</strain>
    </source>
</reference>
<dbReference type="AlphaFoldDB" id="A0AAD9W8N1"/>
<proteinExistence type="inferred from homology"/>
<keyword evidence="12" id="KW-1185">Reference proteome</keyword>
<dbReference type="Gene3D" id="3.40.50.150">
    <property type="entry name" value="Vaccinia Virus protein VP39"/>
    <property type="match status" value="1"/>
</dbReference>
<keyword evidence="6 8" id="KW-0808">Transferase</keyword>
<accession>A0AAD9W8N1</accession>
<evidence type="ECO:0000256" key="8">
    <source>
        <dbReference type="PIRNR" id="PIRNR016305"/>
    </source>
</evidence>
<dbReference type="GO" id="GO:0018423">
    <property type="term" value="F:protein C-terminal leucine carboxyl O-methyltransferase activity"/>
    <property type="evidence" value="ECO:0007669"/>
    <property type="project" value="UniProtKB-EC"/>
</dbReference>
<dbReference type="GO" id="GO:0032259">
    <property type="term" value="P:methylation"/>
    <property type="evidence" value="ECO:0007669"/>
    <property type="project" value="UniProtKB-KW"/>
</dbReference>
<evidence type="ECO:0000256" key="9">
    <source>
        <dbReference type="PIRSR" id="PIRSR016305-1"/>
    </source>
</evidence>
<keyword evidence="5 8" id="KW-0489">Methyltransferase</keyword>
<feature type="compositionally biased region" description="Low complexity" evidence="10">
    <location>
        <begin position="15"/>
        <end position="24"/>
    </location>
</feature>
<evidence type="ECO:0000256" key="2">
    <source>
        <dbReference type="ARBA" id="ARBA00010703"/>
    </source>
</evidence>
<name>A0AAD9W8N1_PHOAM</name>
<protein>
    <recommendedName>
        <fullName evidence="4 8">Leucine carboxyl methyltransferase 1</fullName>
        <ecNumber evidence="3 8">2.1.1.233</ecNumber>
    </recommendedName>
</protein>
<dbReference type="PANTHER" id="PTHR13600">
    <property type="entry name" value="LEUCINE CARBOXYL METHYLTRANSFERASE"/>
    <property type="match status" value="1"/>
</dbReference>
<evidence type="ECO:0000256" key="6">
    <source>
        <dbReference type="ARBA" id="ARBA00022679"/>
    </source>
</evidence>
<dbReference type="EC" id="2.1.1.233" evidence="3 8"/>
<feature type="binding site" evidence="9">
    <location>
        <position position="98"/>
    </location>
    <ligand>
        <name>S-adenosyl-L-methionine</name>
        <dbReference type="ChEBI" id="CHEBI:59789"/>
    </ligand>
</feature>
<dbReference type="Pfam" id="PF04072">
    <property type="entry name" value="LCM"/>
    <property type="match status" value="1"/>
</dbReference>
<dbReference type="InterPro" id="IPR016651">
    <property type="entry name" value="LCMT1"/>
</dbReference>
<dbReference type="PIRSF" id="PIRSF016305">
    <property type="entry name" value="LCM_mtfrase"/>
    <property type="match status" value="1"/>
</dbReference>
<organism evidence="11 12">
    <name type="scientific">Phomopsis amygdali</name>
    <name type="common">Fusicoccum amygdali</name>
    <dbReference type="NCBI Taxonomy" id="1214568"/>
    <lineage>
        <taxon>Eukaryota</taxon>
        <taxon>Fungi</taxon>
        <taxon>Dikarya</taxon>
        <taxon>Ascomycota</taxon>
        <taxon>Pezizomycotina</taxon>
        <taxon>Sordariomycetes</taxon>
        <taxon>Sordariomycetidae</taxon>
        <taxon>Diaporthales</taxon>
        <taxon>Diaporthaceae</taxon>
        <taxon>Diaporthe</taxon>
    </lineage>
</organism>
<keyword evidence="7 8" id="KW-0949">S-adenosyl-L-methionine</keyword>
<comment type="function">
    <text evidence="8">Methylates the carboxyl group of the C-terminal leucine residue of protein phosphatase 2A catalytic subunits to form alpha-leucine ester residues.</text>
</comment>
<dbReference type="InterPro" id="IPR029063">
    <property type="entry name" value="SAM-dependent_MTases_sf"/>
</dbReference>
<gene>
    <name evidence="11" type="ORF">N8I77_000752</name>
</gene>
<comment type="similarity">
    <text evidence="2 8">Belongs to the methyltransferase superfamily. LCMT family.</text>
</comment>
<dbReference type="Proteomes" id="UP001265746">
    <property type="component" value="Unassembled WGS sequence"/>
</dbReference>
<evidence type="ECO:0000313" key="12">
    <source>
        <dbReference type="Proteomes" id="UP001265746"/>
    </source>
</evidence>
<sequence>MSQPPNMQAPSIPNLLSLRGSSRGLRGRNRGRGGHQGAGASSQAQQDATIQGTDTDAAVMRLSAVELGYLDDQFAQFFVQGQQPSRRLPIINRGTYTRTTALDRLINAFLGPDFGANEPLQVRQIVSLGAGTDTRCFRLFSPQRRRRGLIYHEVDFPSISSRKRMIVQATPALRSVLPGPVPIDDGAASASWRSTPEGEGNQYWCHGLDLRDLAGDDGEDDPLLSKLKGLRTDVPTLLISECCLCYLETAEARSVIKRFIQRIPDLGLVIYEPVKPDDAFGRQMASNLAARRIRMPTLEVYKQPRDQEQRLRDAGFKEVRQKTVDSIWGQWVSEEEKERVDGLEGLDEVEEWQLLAGHYIVAWGWKGPHFVGGNGMEALR</sequence>
<comment type="catalytic activity">
    <reaction evidence="1 8">
        <text>[phosphatase 2A protein]-C-terminal L-leucine + S-adenosyl-L-methionine = [phosphatase 2A protein]-C-terminal L-leucine methyl ester + S-adenosyl-L-homocysteine</text>
        <dbReference type="Rhea" id="RHEA:48544"/>
        <dbReference type="Rhea" id="RHEA-COMP:12134"/>
        <dbReference type="Rhea" id="RHEA-COMP:12135"/>
        <dbReference type="ChEBI" id="CHEBI:57856"/>
        <dbReference type="ChEBI" id="CHEBI:59789"/>
        <dbReference type="ChEBI" id="CHEBI:90516"/>
        <dbReference type="ChEBI" id="CHEBI:90517"/>
        <dbReference type="EC" id="2.1.1.233"/>
    </reaction>
</comment>
<dbReference type="InterPro" id="IPR007213">
    <property type="entry name" value="Ppm1/Ppm2/Tcmp"/>
</dbReference>